<sequence length="126" mass="14385">MEVTEIVLSKGIYHLIKDHLKKDKKLTDLNREQLTRELKSATVVPAKSFPKNVVAINTKVKVRDTDTKEELVFELVAPHEAKIKNNKLSVLSSLGLALIGYNTGDEVRWEMEDGIKRYRIEEVEPV</sequence>
<dbReference type="GO" id="GO:0003746">
    <property type="term" value="F:translation elongation factor activity"/>
    <property type="evidence" value="ECO:0007669"/>
    <property type="project" value="UniProtKB-KW"/>
</dbReference>
<dbReference type="InterPro" id="IPR023459">
    <property type="entry name" value="Tscrpt_elong_fac_GreA/B_fam"/>
</dbReference>
<keyword evidence="2" id="KW-0648">Protein biosynthesis</keyword>
<dbReference type="Pfam" id="PF01272">
    <property type="entry name" value="GreA_GreB"/>
    <property type="match status" value="1"/>
</dbReference>
<protein>
    <submittedName>
        <fullName evidence="2">Transcription elongation factor GreA</fullName>
    </submittedName>
</protein>
<dbReference type="PANTHER" id="PTHR30437">
    <property type="entry name" value="TRANSCRIPTION ELONGATION FACTOR GREA"/>
    <property type="match status" value="1"/>
</dbReference>
<evidence type="ECO:0000259" key="1">
    <source>
        <dbReference type="Pfam" id="PF01272"/>
    </source>
</evidence>
<keyword evidence="3" id="KW-1185">Reference proteome</keyword>
<dbReference type="GO" id="GO:0032784">
    <property type="term" value="P:regulation of DNA-templated transcription elongation"/>
    <property type="evidence" value="ECO:0007669"/>
    <property type="project" value="InterPro"/>
</dbReference>
<gene>
    <name evidence="2" type="ORF">F1649_01015</name>
</gene>
<dbReference type="OrthoDB" id="192847at2"/>
<dbReference type="RefSeq" id="WP_141813996.1">
    <property type="nucleotide sequence ID" value="NZ_VFPL01000001.1"/>
</dbReference>
<organism evidence="2 3">
    <name type="scientific">Arcticibacter tournemirensis</name>
    <dbReference type="NCBI Taxonomy" id="699437"/>
    <lineage>
        <taxon>Bacteria</taxon>
        <taxon>Pseudomonadati</taxon>
        <taxon>Bacteroidota</taxon>
        <taxon>Sphingobacteriia</taxon>
        <taxon>Sphingobacteriales</taxon>
        <taxon>Sphingobacteriaceae</taxon>
        <taxon>Arcticibacter</taxon>
    </lineage>
</organism>
<reference evidence="2 3" key="1">
    <citation type="submission" date="2019-09" db="EMBL/GenBank/DDBJ databases">
        <title>Pararcticibacter amylolyticus gen. nov., sp. nov., isolated from a rottenly hemp rope, and reclassification of Pedobacter tournemirensis as Pararcticibacter tournemirensis comb. nov.</title>
        <authorList>
            <person name="Cai Y."/>
        </authorList>
    </citation>
    <scope>NUCLEOTIDE SEQUENCE [LARGE SCALE GENOMIC DNA]</scope>
    <source>
        <strain evidence="2 3">TF5-37.2-LB10</strain>
    </source>
</reference>
<dbReference type="GO" id="GO:0070063">
    <property type="term" value="F:RNA polymerase binding"/>
    <property type="evidence" value="ECO:0007669"/>
    <property type="project" value="InterPro"/>
</dbReference>
<evidence type="ECO:0000313" key="2">
    <source>
        <dbReference type="EMBL" id="KAA8486823.1"/>
    </source>
</evidence>
<dbReference type="AlphaFoldDB" id="A0A5M9HKN0"/>
<dbReference type="Proteomes" id="UP000322918">
    <property type="component" value="Unassembled WGS sequence"/>
</dbReference>
<dbReference type="SUPFAM" id="SSF54534">
    <property type="entry name" value="FKBP-like"/>
    <property type="match status" value="1"/>
</dbReference>
<keyword evidence="2" id="KW-0251">Elongation factor</keyword>
<comment type="caution">
    <text evidence="2">The sequence shown here is derived from an EMBL/GenBank/DDBJ whole genome shotgun (WGS) entry which is preliminary data.</text>
</comment>
<dbReference type="GO" id="GO:0003677">
    <property type="term" value="F:DNA binding"/>
    <property type="evidence" value="ECO:0007669"/>
    <property type="project" value="InterPro"/>
</dbReference>
<dbReference type="PANTHER" id="PTHR30437:SF5">
    <property type="entry name" value="REGULATOR OF NUCLEOSIDE DIPHOSPHATE KINASE"/>
    <property type="match status" value="1"/>
</dbReference>
<dbReference type="EMBL" id="VWNE01000001">
    <property type="protein sequence ID" value="KAA8486823.1"/>
    <property type="molecule type" value="Genomic_DNA"/>
</dbReference>
<dbReference type="InterPro" id="IPR001437">
    <property type="entry name" value="Tscrpt_elong_fac_GreA/B_C"/>
</dbReference>
<evidence type="ECO:0000313" key="3">
    <source>
        <dbReference type="Proteomes" id="UP000322918"/>
    </source>
</evidence>
<name>A0A5M9HKN0_9SPHI</name>
<dbReference type="GO" id="GO:0006354">
    <property type="term" value="P:DNA-templated transcription elongation"/>
    <property type="evidence" value="ECO:0007669"/>
    <property type="project" value="TreeGrafter"/>
</dbReference>
<feature type="domain" description="Transcription elongation factor GreA/GreB C-terminal" evidence="1">
    <location>
        <begin position="50"/>
        <end position="124"/>
    </location>
</feature>
<proteinExistence type="predicted"/>
<dbReference type="Gene3D" id="3.10.50.30">
    <property type="entry name" value="Transcription elongation factor, GreA/GreB, C-terminal domain"/>
    <property type="match status" value="1"/>
</dbReference>
<dbReference type="InterPro" id="IPR036953">
    <property type="entry name" value="GreA/GreB_C_sf"/>
</dbReference>
<accession>A0A5M9HKN0</accession>